<evidence type="ECO:0000313" key="2">
    <source>
        <dbReference type="EMBL" id="ROR72166.1"/>
    </source>
</evidence>
<dbReference type="RefSeq" id="WP_123302772.1">
    <property type="nucleotide sequence ID" value="NZ_RKHK01000001.1"/>
</dbReference>
<comment type="caution">
    <text evidence="2">The sequence shown here is derived from an EMBL/GenBank/DDBJ whole genome shotgun (WGS) entry which is preliminary data.</text>
</comment>
<dbReference type="Pfam" id="PF08818">
    <property type="entry name" value="DUF1801"/>
    <property type="match status" value="1"/>
</dbReference>
<keyword evidence="3" id="KW-1185">Reference proteome</keyword>
<name>A0A3N2BA82_9MICO</name>
<organism evidence="2 3">
    <name type="scientific">Bogoriella caseilytica</name>
    <dbReference type="NCBI Taxonomy" id="56055"/>
    <lineage>
        <taxon>Bacteria</taxon>
        <taxon>Bacillati</taxon>
        <taxon>Actinomycetota</taxon>
        <taxon>Actinomycetes</taxon>
        <taxon>Micrococcales</taxon>
        <taxon>Bogoriellaceae</taxon>
        <taxon>Bogoriella</taxon>
    </lineage>
</organism>
<dbReference type="EMBL" id="RKHK01000001">
    <property type="protein sequence ID" value="ROR72166.1"/>
    <property type="molecule type" value="Genomic_DNA"/>
</dbReference>
<sequence>MDELSEYLDSVTPARRRDDARTLLALMAEVTGEQPVLHRGGIIGFGTYHYQYASGREGDSIAAGFAPRKAATTIYLMNGVDRYTAELAELGPHTLGVGCLYIKDLSAIDLDALRAIVRDSYETLTSGTYGQRAGED</sequence>
<feature type="domain" description="YdhG-like" evidence="1">
    <location>
        <begin position="16"/>
        <end position="119"/>
    </location>
</feature>
<evidence type="ECO:0000259" key="1">
    <source>
        <dbReference type="Pfam" id="PF08818"/>
    </source>
</evidence>
<accession>A0A3N2BA82</accession>
<proteinExistence type="predicted"/>
<dbReference type="AlphaFoldDB" id="A0A3N2BA82"/>
<protein>
    <submittedName>
        <fullName evidence="2">Uncharacterized protein DUF1801</fullName>
    </submittedName>
</protein>
<dbReference type="OrthoDB" id="5951444at2"/>
<reference evidence="2 3" key="1">
    <citation type="submission" date="2018-11" db="EMBL/GenBank/DDBJ databases">
        <title>Sequencing the genomes of 1000 actinobacteria strains.</title>
        <authorList>
            <person name="Klenk H.-P."/>
        </authorList>
    </citation>
    <scope>NUCLEOTIDE SEQUENCE [LARGE SCALE GENOMIC DNA]</scope>
    <source>
        <strain evidence="2 3">DSM 11294</strain>
    </source>
</reference>
<dbReference type="Proteomes" id="UP000280668">
    <property type="component" value="Unassembled WGS sequence"/>
</dbReference>
<evidence type="ECO:0000313" key="3">
    <source>
        <dbReference type="Proteomes" id="UP000280668"/>
    </source>
</evidence>
<gene>
    <name evidence="2" type="ORF">EDD31_0513</name>
</gene>
<dbReference type="InterPro" id="IPR014922">
    <property type="entry name" value="YdhG-like"/>
</dbReference>